<evidence type="ECO:0000256" key="3">
    <source>
        <dbReference type="ARBA" id="ARBA00023163"/>
    </source>
</evidence>
<comment type="subcellular location">
    <subcellularLocation>
        <location evidence="1">Nucleus</location>
    </subcellularLocation>
</comment>
<evidence type="ECO:0000256" key="4">
    <source>
        <dbReference type="ARBA" id="ARBA00023242"/>
    </source>
</evidence>
<dbReference type="Pfam" id="PF00010">
    <property type="entry name" value="HLH"/>
    <property type="match status" value="1"/>
</dbReference>
<dbReference type="InterPro" id="IPR011598">
    <property type="entry name" value="bHLH_dom"/>
</dbReference>
<sequence length="268" mass="30436">MDNFHSMFPLQQDDDTNYDSHQQLLFPHAETFTNPSNFIYQQDLVNDFAPFDSLELGDNNNLTFNNFNNNVNQRGKSSVASTEDKKQKKVMHREIERQRRQEMSTLYASLRQQLPLENIKGKRSTSDHILEAANYIEQLQKNVKNLEEKRKKLMKESTGLSNVDGNPKSGSSTARDSSPAAIVTVKECLDGMEILVNCGLGFRLSRVLQVLLQQGLSIVNCSCTKTNTTSVLHTIRTEVSSTDQPRIINVDVIQQKLKDIIHDDTSFK</sequence>
<evidence type="ECO:0000313" key="7">
    <source>
        <dbReference type="EMBL" id="KAL3365685.1"/>
    </source>
</evidence>
<dbReference type="SMART" id="SM00353">
    <property type="entry name" value="HLH"/>
    <property type="match status" value="1"/>
</dbReference>
<reference evidence="7 8" key="1">
    <citation type="submission" date="2024-05" db="EMBL/GenBank/DDBJ databases">
        <title>De novo assembly of an allotetraploid wild potato.</title>
        <authorList>
            <person name="Hosaka A.J."/>
        </authorList>
    </citation>
    <scope>NUCLEOTIDE SEQUENCE [LARGE SCALE GENOMIC DNA]</scope>
    <source>
        <tissue evidence="7">Young leaves</tissue>
    </source>
</reference>
<feature type="domain" description="BHLH" evidence="6">
    <location>
        <begin position="87"/>
        <end position="139"/>
    </location>
</feature>
<dbReference type="EMBL" id="JBJKTR010000006">
    <property type="protein sequence ID" value="KAL3365685.1"/>
    <property type="molecule type" value="Genomic_DNA"/>
</dbReference>
<feature type="compositionally biased region" description="Basic and acidic residues" evidence="5">
    <location>
        <begin position="82"/>
        <end position="95"/>
    </location>
</feature>
<keyword evidence="4" id="KW-0539">Nucleus</keyword>
<keyword evidence="2" id="KW-0805">Transcription regulation</keyword>
<keyword evidence="3" id="KW-0804">Transcription</keyword>
<gene>
    <name evidence="7" type="ORF">AABB24_010693</name>
</gene>
<keyword evidence="8" id="KW-1185">Reference proteome</keyword>
<dbReference type="PANTHER" id="PTHR13935">
    <property type="entry name" value="ACHAETE-SCUTE TRANSCRIPTION FACTOR-RELATED"/>
    <property type="match status" value="1"/>
</dbReference>
<evidence type="ECO:0000256" key="1">
    <source>
        <dbReference type="ARBA" id="ARBA00004123"/>
    </source>
</evidence>
<feature type="region of interest" description="Disordered" evidence="5">
    <location>
        <begin position="155"/>
        <end position="177"/>
    </location>
</feature>
<dbReference type="InterPro" id="IPR036638">
    <property type="entry name" value="HLH_DNA-bd_sf"/>
</dbReference>
<feature type="region of interest" description="Disordered" evidence="5">
    <location>
        <begin position="73"/>
        <end position="95"/>
    </location>
</feature>
<dbReference type="GO" id="GO:0006355">
    <property type="term" value="P:regulation of DNA-templated transcription"/>
    <property type="evidence" value="ECO:0007669"/>
    <property type="project" value="UniProtKB-ARBA"/>
</dbReference>
<evidence type="ECO:0000256" key="5">
    <source>
        <dbReference type="SAM" id="MobiDB-lite"/>
    </source>
</evidence>
<proteinExistence type="predicted"/>
<dbReference type="Proteomes" id="UP001627284">
    <property type="component" value="Unassembled WGS sequence"/>
</dbReference>
<dbReference type="AlphaFoldDB" id="A0ABD2UBB0"/>
<dbReference type="SUPFAM" id="SSF47459">
    <property type="entry name" value="HLH, helix-loop-helix DNA-binding domain"/>
    <property type="match status" value="1"/>
</dbReference>
<protein>
    <recommendedName>
        <fullName evidence="6">BHLH domain-containing protein</fullName>
    </recommendedName>
</protein>
<comment type="caution">
    <text evidence="7">The sequence shown here is derived from an EMBL/GenBank/DDBJ whole genome shotgun (WGS) entry which is preliminary data.</text>
</comment>
<accession>A0ABD2UBB0</accession>
<dbReference type="Gene3D" id="4.10.280.10">
    <property type="entry name" value="Helix-loop-helix DNA-binding domain"/>
    <property type="match status" value="1"/>
</dbReference>
<feature type="compositionally biased region" description="Polar residues" evidence="5">
    <location>
        <begin position="158"/>
        <end position="176"/>
    </location>
</feature>
<evidence type="ECO:0000313" key="8">
    <source>
        <dbReference type="Proteomes" id="UP001627284"/>
    </source>
</evidence>
<dbReference type="GO" id="GO:0005634">
    <property type="term" value="C:nucleus"/>
    <property type="evidence" value="ECO:0007669"/>
    <property type="project" value="UniProtKB-SubCell"/>
</dbReference>
<dbReference type="CDD" id="cd18914">
    <property type="entry name" value="bHLH_AtORG2_like"/>
    <property type="match status" value="1"/>
</dbReference>
<dbReference type="PROSITE" id="PS50888">
    <property type="entry name" value="BHLH"/>
    <property type="match status" value="1"/>
</dbReference>
<dbReference type="PANTHER" id="PTHR13935:SF155">
    <property type="entry name" value="TRANSCRIPTION FACTOR BHLH120-LIKE"/>
    <property type="match status" value="1"/>
</dbReference>
<organism evidence="7 8">
    <name type="scientific">Solanum stoloniferum</name>
    <dbReference type="NCBI Taxonomy" id="62892"/>
    <lineage>
        <taxon>Eukaryota</taxon>
        <taxon>Viridiplantae</taxon>
        <taxon>Streptophyta</taxon>
        <taxon>Embryophyta</taxon>
        <taxon>Tracheophyta</taxon>
        <taxon>Spermatophyta</taxon>
        <taxon>Magnoliopsida</taxon>
        <taxon>eudicotyledons</taxon>
        <taxon>Gunneridae</taxon>
        <taxon>Pentapetalae</taxon>
        <taxon>asterids</taxon>
        <taxon>lamiids</taxon>
        <taxon>Solanales</taxon>
        <taxon>Solanaceae</taxon>
        <taxon>Solanoideae</taxon>
        <taxon>Solaneae</taxon>
        <taxon>Solanum</taxon>
    </lineage>
</organism>
<evidence type="ECO:0000256" key="2">
    <source>
        <dbReference type="ARBA" id="ARBA00023015"/>
    </source>
</evidence>
<dbReference type="InterPro" id="IPR015660">
    <property type="entry name" value="MASH1/Ascl1a-like"/>
</dbReference>
<evidence type="ECO:0000259" key="6">
    <source>
        <dbReference type="PROSITE" id="PS50888"/>
    </source>
</evidence>
<name>A0ABD2UBB0_9SOLN</name>